<keyword evidence="1" id="KW-0732">Signal</keyword>
<evidence type="ECO:0000313" key="2">
    <source>
        <dbReference type="EMBL" id="GDY60219.1"/>
    </source>
</evidence>
<protein>
    <submittedName>
        <fullName evidence="2">Uncharacterized protein</fullName>
    </submittedName>
</protein>
<feature type="chain" id="PRO_5020795013" evidence="1">
    <location>
        <begin position="30"/>
        <end position="225"/>
    </location>
</feature>
<accession>A0A4D4LQT4</accession>
<reference evidence="2 3" key="1">
    <citation type="journal article" date="2020" name="Int. J. Syst. Evol. Microbiol.">
        <title>Reclassification of Streptomyces castelarensis and Streptomyces sporoclivatus as later heterotypic synonyms of Streptomyces antimycoticus.</title>
        <authorList>
            <person name="Komaki H."/>
            <person name="Tamura T."/>
        </authorList>
    </citation>
    <scope>NUCLEOTIDE SEQUENCE [LARGE SCALE GENOMIC DNA]</scope>
    <source>
        <strain evidence="2 3">NBRC 13459</strain>
    </source>
</reference>
<name>A0A4D4LQT4_STRVO</name>
<evidence type="ECO:0000313" key="3">
    <source>
        <dbReference type="Proteomes" id="UP000301309"/>
    </source>
</evidence>
<sequence length="225" mass="24437">MMLNKWGTSASASAAVLFAALLTAPSAHASDDDRARRRDAGQHCVMNVADGSVACYNSFRDAIRAATDGRVADAPEDAHLAATEEYGILADPILSVSYQHPNYNRDRDGATMTLRGAGGCDSDDGVEHALYDIDDIDTKWDDTVSSFISSSNCQAEYYEHPGYGGHVPGGATAWRTWVRWRMKPPRSGGDERFSTSRQRIQVLLGVIRLVGVTCASPATRLRRGR</sequence>
<feature type="signal peptide" evidence="1">
    <location>
        <begin position="1"/>
        <end position="29"/>
    </location>
</feature>
<dbReference type="Gene3D" id="2.60.20.10">
    <property type="entry name" value="Crystallins"/>
    <property type="match status" value="1"/>
</dbReference>
<gene>
    <name evidence="2" type="ORF">SVIO_108420</name>
</gene>
<dbReference type="EMBL" id="BJHW01000002">
    <property type="protein sequence ID" value="GDY60219.1"/>
    <property type="molecule type" value="Genomic_DNA"/>
</dbReference>
<dbReference type="Proteomes" id="UP000301309">
    <property type="component" value="Unassembled WGS sequence"/>
</dbReference>
<keyword evidence="3" id="KW-1185">Reference proteome</keyword>
<dbReference type="AlphaFoldDB" id="A0A4D4LQT4"/>
<organism evidence="2 3">
    <name type="scientific">Streptomyces violaceusniger</name>
    <dbReference type="NCBI Taxonomy" id="68280"/>
    <lineage>
        <taxon>Bacteria</taxon>
        <taxon>Bacillati</taxon>
        <taxon>Actinomycetota</taxon>
        <taxon>Actinomycetes</taxon>
        <taxon>Kitasatosporales</taxon>
        <taxon>Streptomycetaceae</taxon>
        <taxon>Streptomyces</taxon>
        <taxon>Streptomyces violaceusniger group</taxon>
    </lineage>
</organism>
<evidence type="ECO:0000256" key="1">
    <source>
        <dbReference type="SAM" id="SignalP"/>
    </source>
</evidence>
<proteinExistence type="predicted"/>
<comment type="caution">
    <text evidence="2">The sequence shown here is derived from an EMBL/GenBank/DDBJ whole genome shotgun (WGS) entry which is preliminary data.</text>
</comment>